<keyword evidence="3" id="KW-1185">Reference proteome</keyword>
<reference evidence="2 3" key="1">
    <citation type="submission" date="2019-10" db="EMBL/GenBank/DDBJ databases">
        <title>Cardiobacteriales fam. a chemoheterotrophic member of the order Cardiobacteriales, and proposal of Cardiobacteriales fam. nov.</title>
        <authorList>
            <person name="Wang C."/>
        </authorList>
    </citation>
    <scope>NUCLEOTIDE SEQUENCE [LARGE SCALE GENOMIC DNA]</scope>
    <source>
        <strain evidence="2 3">ML27</strain>
    </source>
</reference>
<dbReference type="RefSeq" id="WP_152808141.1">
    <property type="nucleotide sequence ID" value="NZ_WHNW01000001.1"/>
</dbReference>
<dbReference type="GO" id="GO:0016740">
    <property type="term" value="F:transferase activity"/>
    <property type="evidence" value="ECO:0007669"/>
    <property type="project" value="UniProtKB-KW"/>
</dbReference>
<comment type="caution">
    <text evidence="2">The sequence shown here is derived from an EMBL/GenBank/DDBJ whole genome shotgun (WGS) entry which is preliminary data.</text>
</comment>
<dbReference type="InterPro" id="IPR055259">
    <property type="entry name" value="YkvP/CgeB_Glyco_trans-like"/>
</dbReference>
<dbReference type="AlphaFoldDB" id="A0A6N7EZZ3"/>
<evidence type="ECO:0000313" key="2">
    <source>
        <dbReference type="EMBL" id="MPV85156.1"/>
    </source>
</evidence>
<dbReference type="Proteomes" id="UP000471298">
    <property type="component" value="Unassembled WGS sequence"/>
</dbReference>
<dbReference type="SUPFAM" id="SSF53756">
    <property type="entry name" value="UDP-Glycosyltransferase/glycogen phosphorylase"/>
    <property type="match status" value="1"/>
</dbReference>
<dbReference type="Gene3D" id="3.40.50.2000">
    <property type="entry name" value="Glycogen Phosphorylase B"/>
    <property type="match status" value="1"/>
</dbReference>
<dbReference type="EMBL" id="WHNW01000001">
    <property type="protein sequence ID" value="MPV85156.1"/>
    <property type="molecule type" value="Genomic_DNA"/>
</dbReference>
<organism evidence="2 3">
    <name type="scientific">Ostreibacterium oceani</name>
    <dbReference type="NCBI Taxonomy" id="2654998"/>
    <lineage>
        <taxon>Bacteria</taxon>
        <taxon>Pseudomonadati</taxon>
        <taxon>Pseudomonadota</taxon>
        <taxon>Gammaproteobacteria</taxon>
        <taxon>Cardiobacteriales</taxon>
        <taxon>Ostreibacteriaceae</taxon>
        <taxon>Ostreibacterium</taxon>
    </lineage>
</organism>
<sequence length="322" mass="37203">MKTLILIKEDTFQIYNDLYIGFHKAIGSVDMRRLDELAESDLRAYFDSHVETEKYDRIVLHLHFEYLTSQLKFLATLPGLVFIDRLTSFDSVESHDQHMKFYKKIPWARVILTSYNLMEKYQAHGLDAWAVPKGYNSSVFNQVTRKRKTDIGLINNRFVKSEKYPHQQQQAQFIKKLIADYPNTVIAEALSESAYVNFLHSIQMLVCPDIGAGEYLHKTFEAMACGVMVMAFDQGETENAAIGLSDLDNIVLFRDYTEFQQKLELLSNHKEFIHKIAQNGQQLVQTKYPYITVGESIATLVAAEMRRPEDFQTGIKIFGFRV</sequence>
<evidence type="ECO:0000259" key="1">
    <source>
        <dbReference type="Pfam" id="PF13524"/>
    </source>
</evidence>
<dbReference type="Pfam" id="PF13524">
    <property type="entry name" value="Glyco_trans_1_2"/>
    <property type="match status" value="1"/>
</dbReference>
<accession>A0A6N7EZZ3</accession>
<proteinExistence type="predicted"/>
<name>A0A6N7EZZ3_9GAMM</name>
<keyword evidence="2" id="KW-0808">Transferase</keyword>
<feature type="domain" description="Spore protein YkvP/CgeB glycosyl transferase-like" evidence="1">
    <location>
        <begin position="184"/>
        <end position="291"/>
    </location>
</feature>
<gene>
    <name evidence="2" type="ORF">GCU85_00215</name>
</gene>
<protein>
    <submittedName>
        <fullName evidence="2">Glycosyltransferase</fullName>
    </submittedName>
</protein>
<dbReference type="InParanoid" id="A0A6N7EZZ3"/>
<evidence type="ECO:0000313" key="3">
    <source>
        <dbReference type="Proteomes" id="UP000471298"/>
    </source>
</evidence>